<dbReference type="InterPro" id="IPR018778">
    <property type="entry name" value="T7SS_EssB"/>
</dbReference>
<keyword evidence="1" id="KW-0472">Membrane</keyword>
<keyword evidence="1" id="KW-1133">Transmembrane helix</keyword>
<proteinExistence type="predicted"/>
<gene>
    <name evidence="2" type="ORF">J2S90_000219</name>
    <name evidence="3" type="ORF">J2S93_001484</name>
</gene>
<dbReference type="AlphaFoldDB" id="A0AAW8DDM9"/>
<evidence type="ECO:0000313" key="5">
    <source>
        <dbReference type="Proteomes" id="UP001242995"/>
    </source>
</evidence>
<feature type="transmembrane region" description="Helical" evidence="1">
    <location>
        <begin position="185"/>
        <end position="205"/>
    </location>
</feature>
<dbReference type="EMBL" id="JAUSRG010000001">
    <property type="protein sequence ID" value="MDP9903279.1"/>
    <property type="molecule type" value="Genomic_DNA"/>
</dbReference>
<dbReference type="RefSeq" id="WP_306958896.1">
    <property type="nucleotide sequence ID" value="NZ_JAUSRG010000001.1"/>
</dbReference>
<dbReference type="InterPro" id="IPR042565">
    <property type="entry name" value="T7SS_EssB_C"/>
</dbReference>
<evidence type="ECO:0000256" key="1">
    <source>
        <dbReference type="SAM" id="Phobius"/>
    </source>
</evidence>
<dbReference type="Pfam" id="PF10140">
    <property type="entry name" value="YukC"/>
    <property type="match status" value="1"/>
</dbReference>
<name>A0AAW8DDM9_9MICC</name>
<protein>
    <submittedName>
        <fullName evidence="2">Type VII secretion protein EssB</fullName>
    </submittedName>
</protein>
<dbReference type="Gene3D" id="1.10.510.10">
    <property type="entry name" value="Transferase(Phosphotransferase) domain 1"/>
    <property type="match status" value="1"/>
</dbReference>
<dbReference type="Gene3D" id="1.25.40.680">
    <property type="entry name" value="Type VII secretion system EssB, C-terminal-like domain"/>
    <property type="match status" value="1"/>
</dbReference>
<evidence type="ECO:0000313" key="2">
    <source>
        <dbReference type="EMBL" id="MDP9903279.1"/>
    </source>
</evidence>
<keyword evidence="4" id="KW-1185">Reference proteome</keyword>
<evidence type="ECO:0000313" key="3">
    <source>
        <dbReference type="EMBL" id="MDQ0180068.1"/>
    </source>
</evidence>
<evidence type="ECO:0000313" key="4">
    <source>
        <dbReference type="Proteomes" id="UP001230951"/>
    </source>
</evidence>
<dbReference type="Proteomes" id="UP001230951">
    <property type="component" value="Unassembled WGS sequence"/>
</dbReference>
<reference evidence="2 4" key="1">
    <citation type="submission" date="2023-07" db="EMBL/GenBank/DDBJ databases">
        <title>Sorghum-associated microbial communities from plants grown in Nebraska, USA.</title>
        <authorList>
            <person name="Schachtman D."/>
        </authorList>
    </citation>
    <scope>NUCLEOTIDE SEQUENCE</scope>
    <source>
        <strain evidence="2">DS1006</strain>
        <strain evidence="3 4">DS1016</strain>
    </source>
</reference>
<dbReference type="NCBIfam" id="TIGR03926">
    <property type="entry name" value="T7_EssB"/>
    <property type="match status" value="1"/>
</dbReference>
<accession>A0AAW8DDM9</accession>
<sequence>MASTQVNAASAGIVREYVDIDAEVPDDCELAVVYPIPAYAQSLAAIAGQSKTRLDRLRLAHRLSAVAPLAGKFRVPFLHPENIEIRGERVEVVHFGLAGILAPMQFDNLHFLKCYKAVVLSVFHPRLPFEKLVDGSVIFKDDFSQRIAMCGTVAEVVSLIDEELAVEVARAGRNLASVPKLRYRLLRILSAVAAAAALVLGWFTYSAYARTQPTQAAVIAAQSDFLTNNYAQSLADLQGYDPGSLPKSARYVLAVSSVNLSELTAVQKQAVLNSISTKTDDNTLNYWIFLARGDLDQALNLAQNLGDDQLTLLAYTDLYKATKLNTTMDGASKQKLLEEYSKHIQDLSKSLGVNNGTAQQ</sequence>
<comment type="caution">
    <text evidence="2">The sequence shown here is derived from an EMBL/GenBank/DDBJ whole genome shotgun (WGS) entry which is preliminary data.</text>
</comment>
<dbReference type="Proteomes" id="UP001242995">
    <property type="component" value="Unassembled WGS sequence"/>
</dbReference>
<organism evidence="2 5">
    <name type="scientific">Arthrobacter bambusae</name>
    <dbReference type="NCBI Taxonomy" id="1338426"/>
    <lineage>
        <taxon>Bacteria</taxon>
        <taxon>Bacillati</taxon>
        <taxon>Actinomycetota</taxon>
        <taxon>Actinomycetes</taxon>
        <taxon>Micrococcales</taxon>
        <taxon>Micrococcaceae</taxon>
        <taxon>Arthrobacter</taxon>
    </lineage>
</organism>
<dbReference type="EMBL" id="JAUSTF010000002">
    <property type="protein sequence ID" value="MDQ0180068.1"/>
    <property type="molecule type" value="Genomic_DNA"/>
</dbReference>
<keyword evidence="1" id="KW-0812">Transmembrane</keyword>